<sequence length="597" mass="63702">MSHRRMPAALVTALISTTLGAAPAAAEPGPRTERAITSINADPAVRKSLVEIYSPLPAGTAAHPAACDYARYVRYRSASGPAQSSAADSIMTVLPGLAGGADEFEPNARNTIKSSAKLGRYVEYWVLSYRSECLNDRTGLDAAVAARNYRVAYGYYYQNQAVNGKRFAGWPSWRDESWLATVGVAQTMNDWRTVITEGIPDPAQRTKKVFCGGHSLGGLGTGVLSAWDFDGDTATGDDAGANLCAGFFALDSYVIQDPAGLSDVPLVSEAVGGLNLASAQVIELLGRLGFHPSIDLKVVMTAQTWNMAAIIAMAAYFEPDAESTLLRDFARTISTPLGTLNIQLTLRAFFSSTYTQFSTGIPAVQSFRYTNEALLGAMWDDNSGPIAIGHLGLGSLAGGPLGPKTFAVPELVNAFPLIGPIIRGGGSGQDKVAPLDPRKLYRWQNYDEPAQRRIDGKVFSTPANEVTDIREFAPLLFDGPTSYLDSFYPTRAIVDLFDLAGARTGELRHIKYDHAAATKPMLIVLAGDGPSLPTAKLLNPITAYLNPADPPVLPADAVIAPNYHHQSTMAGAARQNDGRPEIVSTALTNFMAANTQP</sequence>
<evidence type="ECO:0000313" key="3">
    <source>
        <dbReference type="Proteomes" id="UP000295124"/>
    </source>
</evidence>
<protein>
    <recommendedName>
        <fullName evidence="4">Alpha/beta hydrolase</fullName>
    </recommendedName>
</protein>
<comment type="caution">
    <text evidence="2">The sequence shown here is derived from an EMBL/GenBank/DDBJ whole genome shotgun (WGS) entry which is preliminary data.</text>
</comment>
<accession>A0A4R4ZUU7</accession>
<dbReference type="EMBL" id="SMKX01000005">
    <property type="protein sequence ID" value="TDD62635.1"/>
    <property type="molecule type" value="Genomic_DNA"/>
</dbReference>
<gene>
    <name evidence="2" type="ORF">E1263_02655</name>
</gene>
<name>A0A4R4ZUU7_9ACTN</name>
<evidence type="ECO:0000256" key="1">
    <source>
        <dbReference type="SAM" id="SignalP"/>
    </source>
</evidence>
<dbReference type="AlphaFoldDB" id="A0A4R4ZUU7"/>
<reference evidence="2 3" key="1">
    <citation type="submission" date="2019-03" db="EMBL/GenBank/DDBJ databases">
        <title>Draft genome sequences of novel Actinobacteria.</title>
        <authorList>
            <person name="Sahin N."/>
            <person name="Ay H."/>
            <person name="Saygin H."/>
        </authorList>
    </citation>
    <scope>NUCLEOTIDE SEQUENCE [LARGE SCALE GENOMIC DNA]</scope>
    <source>
        <strain evidence="2 3">JCM 13523</strain>
    </source>
</reference>
<feature type="chain" id="PRO_5039693075" description="Alpha/beta hydrolase" evidence="1">
    <location>
        <begin position="22"/>
        <end position="597"/>
    </location>
</feature>
<feature type="signal peptide" evidence="1">
    <location>
        <begin position="1"/>
        <end position="21"/>
    </location>
</feature>
<dbReference type="Proteomes" id="UP000295124">
    <property type="component" value="Unassembled WGS sequence"/>
</dbReference>
<evidence type="ECO:0000313" key="2">
    <source>
        <dbReference type="EMBL" id="TDD62635.1"/>
    </source>
</evidence>
<dbReference type="RefSeq" id="WP_132164937.1">
    <property type="nucleotide sequence ID" value="NZ_SMKX01000005.1"/>
</dbReference>
<organism evidence="2 3">
    <name type="scientific">Kribbella antibiotica</name>
    <dbReference type="NCBI Taxonomy" id="190195"/>
    <lineage>
        <taxon>Bacteria</taxon>
        <taxon>Bacillati</taxon>
        <taxon>Actinomycetota</taxon>
        <taxon>Actinomycetes</taxon>
        <taxon>Propionibacteriales</taxon>
        <taxon>Kribbellaceae</taxon>
        <taxon>Kribbella</taxon>
    </lineage>
</organism>
<proteinExistence type="predicted"/>
<dbReference type="OrthoDB" id="55081at2"/>
<evidence type="ECO:0008006" key="4">
    <source>
        <dbReference type="Google" id="ProtNLM"/>
    </source>
</evidence>
<keyword evidence="1" id="KW-0732">Signal</keyword>
<keyword evidence="3" id="KW-1185">Reference proteome</keyword>